<keyword evidence="3" id="KW-1185">Reference proteome</keyword>
<name>A0A9P6ASL8_9AGAM</name>
<protein>
    <recommendedName>
        <fullName evidence="4">Cyanovirin-N domain-containing protein</fullName>
    </recommendedName>
</protein>
<feature type="signal peptide" evidence="1">
    <location>
        <begin position="1"/>
        <end position="26"/>
    </location>
</feature>
<dbReference type="EMBL" id="MU129004">
    <property type="protein sequence ID" value="KAF9511151.1"/>
    <property type="molecule type" value="Genomic_DNA"/>
</dbReference>
<dbReference type="Proteomes" id="UP000886523">
    <property type="component" value="Unassembled WGS sequence"/>
</dbReference>
<keyword evidence="1" id="KW-0732">Signal</keyword>
<sequence length="145" mass="15901">MYLTMKPAHSLALLVMAALTMPSALADFHVLAGRQIGTGGKDTVVCPSNFFNCKCFLDGQRRALAVLADPTGTKISTIENLCGVGPLDFYKLPDGHWDFYIHNGDGSLQGRCYKNIDIQDCKGNDGHDNIFYDQMVCYSYICGHA</sequence>
<evidence type="ECO:0000256" key="1">
    <source>
        <dbReference type="SAM" id="SignalP"/>
    </source>
</evidence>
<accession>A0A9P6ASL8</accession>
<gene>
    <name evidence="2" type="ORF">BS47DRAFT_1195535</name>
</gene>
<reference evidence="2" key="1">
    <citation type="journal article" date="2020" name="Nat. Commun.">
        <title>Large-scale genome sequencing of mycorrhizal fungi provides insights into the early evolution of symbiotic traits.</title>
        <authorList>
            <person name="Miyauchi S."/>
            <person name="Kiss E."/>
            <person name="Kuo A."/>
            <person name="Drula E."/>
            <person name="Kohler A."/>
            <person name="Sanchez-Garcia M."/>
            <person name="Morin E."/>
            <person name="Andreopoulos B."/>
            <person name="Barry K.W."/>
            <person name="Bonito G."/>
            <person name="Buee M."/>
            <person name="Carver A."/>
            <person name="Chen C."/>
            <person name="Cichocki N."/>
            <person name="Clum A."/>
            <person name="Culley D."/>
            <person name="Crous P.W."/>
            <person name="Fauchery L."/>
            <person name="Girlanda M."/>
            <person name="Hayes R.D."/>
            <person name="Keri Z."/>
            <person name="LaButti K."/>
            <person name="Lipzen A."/>
            <person name="Lombard V."/>
            <person name="Magnuson J."/>
            <person name="Maillard F."/>
            <person name="Murat C."/>
            <person name="Nolan M."/>
            <person name="Ohm R.A."/>
            <person name="Pangilinan J."/>
            <person name="Pereira M.F."/>
            <person name="Perotto S."/>
            <person name="Peter M."/>
            <person name="Pfister S."/>
            <person name="Riley R."/>
            <person name="Sitrit Y."/>
            <person name="Stielow J.B."/>
            <person name="Szollosi G."/>
            <person name="Zifcakova L."/>
            <person name="Stursova M."/>
            <person name="Spatafora J.W."/>
            <person name="Tedersoo L."/>
            <person name="Vaario L.M."/>
            <person name="Yamada A."/>
            <person name="Yan M."/>
            <person name="Wang P."/>
            <person name="Xu J."/>
            <person name="Bruns T."/>
            <person name="Baldrian P."/>
            <person name="Vilgalys R."/>
            <person name="Dunand C."/>
            <person name="Henrissat B."/>
            <person name="Grigoriev I.V."/>
            <person name="Hibbett D."/>
            <person name="Nagy L.G."/>
            <person name="Martin F.M."/>
        </authorList>
    </citation>
    <scope>NUCLEOTIDE SEQUENCE</scope>
    <source>
        <strain evidence="2">UP504</strain>
    </source>
</reference>
<proteinExistence type="predicted"/>
<feature type="chain" id="PRO_5040402512" description="Cyanovirin-N domain-containing protein" evidence="1">
    <location>
        <begin position="27"/>
        <end position="145"/>
    </location>
</feature>
<evidence type="ECO:0008006" key="4">
    <source>
        <dbReference type="Google" id="ProtNLM"/>
    </source>
</evidence>
<evidence type="ECO:0000313" key="2">
    <source>
        <dbReference type="EMBL" id="KAF9511151.1"/>
    </source>
</evidence>
<dbReference type="OrthoDB" id="2742985at2759"/>
<comment type="caution">
    <text evidence="2">The sequence shown here is derived from an EMBL/GenBank/DDBJ whole genome shotgun (WGS) entry which is preliminary data.</text>
</comment>
<evidence type="ECO:0000313" key="3">
    <source>
        <dbReference type="Proteomes" id="UP000886523"/>
    </source>
</evidence>
<organism evidence="2 3">
    <name type="scientific">Hydnum rufescens UP504</name>
    <dbReference type="NCBI Taxonomy" id="1448309"/>
    <lineage>
        <taxon>Eukaryota</taxon>
        <taxon>Fungi</taxon>
        <taxon>Dikarya</taxon>
        <taxon>Basidiomycota</taxon>
        <taxon>Agaricomycotina</taxon>
        <taxon>Agaricomycetes</taxon>
        <taxon>Cantharellales</taxon>
        <taxon>Hydnaceae</taxon>
        <taxon>Hydnum</taxon>
    </lineage>
</organism>
<dbReference type="AlphaFoldDB" id="A0A9P6ASL8"/>